<evidence type="ECO:0000313" key="3">
    <source>
        <dbReference type="Proteomes" id="UP001141950"/>
    </source>
</evidence>
<organism evidence="2 3">
    <name type="scientific">Paenibacillus soyae</name>
    <dbReference type="NCBI Taxonomy" id="2969249"/>
    <lineage>
        <taxon>Bacteria</taxon>
        <taxon>Bacillati</taxon>
        <taxon>Bacillota</taxon>
        <taxon>Bacilli</taxon>
        <taxon>Bacillales</taxon>
        <taxon>Paenibacillaceae</taxon>
        <taxon>Paenibacillus</taxon>
    </lineage>
</organism>
<dbReference type="EMBL" id="JANIPJ010000010">
    <property type="protein sequence ID" value="MCR2805189.1"/>
    <property type="molecule type" value="Genomic_DNA"/>
</dbReference>
<comment type="caution">
    <text evidence="2">The sequence shown here is derived from an EMBL/GenBank/DDBJ whole genome shotgun (WGS) entry which is preliminary data.</text>
</comment>
<reference evidence="2" key="1">
    <citation type="submission" date="2022-08" db="EMBL/GenBank/DDBJ databases">
        <title>The genomic sequence of strain Paenibacillus sp. SCIV0701.</title>
        <authorList>
            <person name="Zhao H."/>
        </authorList>
    </citation>
    <scope>NUCLEOTIDE SEQUENCE</scope>
    <source>
        <strain evidence="2">SCIV0701</strain>
    </source>
</reference>
<proteinExistence type="predicted"/>
<sequence length="338" mass="37496">MLHLVNGDVVGEKLKRAGVEGDILVWREIYTHGPAFAEMEKPAHRKLRADYLEETLGIPQAEYLRFCEQQERWADEFQGEIVLWFEHDLFDQTMLSLLLHRYERLGAARGQTMSKLSLICIGEYPGKPAFRGLGELEPSQLAGLLGSRIPVSDGMLRLGSRLWEAYASSEPAALMRLLESDTSTLPYADAAFRAHLARLPSSRNGLGSIEQATLEAVASGIGQPIPLFQEVSGRLSLLGLGDLEYWHWLSGMIGREAPLLEPLEEAPLRLPGYGGPAPDFSGAALRMTALGQDVLAGRMDWLEYKERTEWLGGVCVRTSNGWRWDAENGFVIKAGFGQ</sequence>
<evidence type="ECO:0000313" key="2">
    <source>
        <dbReference type="EMBL" id="MCR2805189.1"/>
    </source>
</evidence>
<dbReference type="Proteomes" id="UP001141950">
    <property type="component" value="Unassembled WGS sequence"/>
</dbReference>
<protein>
    <submittedName>
        <fullName evidence="2">DUF1835 domain-containing protein</fullName>
    </submittedName>
</protein>
<dbReference type="InterPro" id="IPR014973">
    <property type="entry name" value="DUF1835"/>
</dbReference>
<keyword evidence="3" id="KW-1185">Reference proteome</keyword>
<name>A0A9X2S981_9BACL</name>
<dbReference type="Pfam" id="PF08874">
    <property type="entry name" value="DUF1835"/>
    <property type="match status" value="1"/>
</dbReference>
<gene>
    <name evidence="2" type="ORF">NQZ67_14980</name>
</gene>
<dbReference type="AlphaFoldDB" id="A0A9X2S981"/>
<dbReference type="RefSeq" id="WP_257447205.1">
    <property type="nucleotide sequence ID" value="NZ_JANIPJ010000010.1"/>
</dbReference>
<feature type="domain" description="DUF1835" evidence="1">
    <location>
        <begin position="2"/>
        <end position="100"/>
    </location>
</feature>
<evidence type="ECO:0000259" key="1">
    <source>
        <dbReference type="Pfam" id="PF08874"/>
    </source>
</evidence>
<accession>A0A9X2S981</accession>